<feature type="compositionally biased region" description="Low complexity" evidence="1">
    <location>
        <begin position="173"/>
        <end position="192"/>
    </location>
</feature>
<dbReference type="EMBL" id="KN840457">
    <property type="protein sequence ID" value="KIP10208.1"/>
    <property type="molecule type" value="Genomic_DNA"/>
</dbReference>
<evidence type="ECO:0008006" key="4">
    <source>
        <dbReference type="Google" id="ProtNLM"/>
    </source>
</evidence>
<reference evidence="2 3" key="1">
    <citation type="journal article" date="2014" name="PLoS Genet.">
        <title>Analysis of the Phlebiopsis gigantea genome, transcriptome and secretome provides insight into its pioneer colonization strategies of wood.</title>
        <authorList>
            <person name="Hori C."/>
            <person name="Ishida T."/>
            <person name="Igarashi K."/>
            <person name="Samejima M."/>
            <person name="Suzuki H."/>
            <person name="Master E."/>
            <person name="Ferreira P."/>
            <person name="Ruiz-Duenas F.J."/>
            <person name="Held B."/>
            <person name="Canessa P."/>
            <person name="Larrondo L.F."/>
            <person name="Schmoll M."/>
            <person name="Druzhinina I.S."/>
            <person name="Kubicek C.P."/>
            <person name="Gaskell J.A."/>
            <person name="Kersten P."/>
            <person name="St John F."/>
            <person name="Glasner J."/>
            <person name="Sabat G."/>
            <person name="Splinter BonDurant S."/>
            <person name="Syed K."/>
            <person name="Yadav J."/>
            <person name="Mgbeahuruike A.C."/>
            <person name="Kovalchuk A."/>
            <person name="Asiegbu F.O."/>
            <person name="Lackner G."/>
            <person name="Hoffmeister D."/>
            <person name="Rencoret J."/>
            <person name="Gutierrez A."/>
            <person name="Sun H."/>
            <person name="Lindquist E."/>
            <person name="Barry K."/>
            <person name="Riley R."/>
            <person name="Grigoriev I.V."/>
            <person name="Henrissat B."/>
            <person name="Kues U."/>
            <person name="Berka R.M."/>
            <person name="Martinez A.T."/>
            <person name="Covert S.F."/>
            <person name="Blanchette R.A."/>
            <person name="Cullen D."/>
        </authorList>
    </citation>
    <scope>NUCLEOTIDE SEQUENCE [LARGE SCALE GENOMIC DNA]</scope>
    <source>
        <strain evidence="2 3">11061_1 CR5-6</strain>
    </source>
</reference>
<dbReference type="Proteomes" id="UP000053257">
    <property type="component" value="Unassembled WGS sequence"/>
</dbReference>
<sequence>MFADCLDPAVRFFESISPKRPSISDPPPYDDSFACLDHHDAIFDMYAYAYPVENPGHTYGFDATVQDDSGGLTVSPPQLVYSDSDYSPTSTIIDDLAGSPLHHEFPLSQSSLGLENITLYPQSAPTSPLVGISELSSLPNASPTISQASIQEEIQEDSIISIPQSDARYAYTESEGGALSEGSEPSEYGGSDSSDDDDEYVPILNMKTKRGTRAKPPAKAPRSASSTTRPRPSRSSRFSRSPRYSPYASPSPTPSTSSLSSSSDAGSPGRRSAQLRHTSSRKKQVSRADAVSQPRNGTSRLGCPHCKYVQQNRRMPDLRRHIAGHCKTDDYVCCGVPVDRAEEYGIPADDLSEAQEWKGEFRVGGCWQVCSRRDALIRHLKNKKRTCVCDVLSIEALEAFRKRH</sequence>
<gene>
    <name evidence="2" type="ORF">PHLGIDRAFT_115665</name>
</gene>
<evidence type="ECO:0000313" key="3">
    <source>
        <dbReference type="Proteomes" id="UP000053257"/>
    </source>
</evidence>
<keyword evidence="3" id="KW-1185">Reference proteome</keyword>
<dbReference type="OrthoDB" id="8922241at2759"/>
<feature type="region of interest" description="Disordered" evidence="1">
    <location>
        <begin position="171"/>
        <end position="302"/>
    </location>
</feature>
<organism evidence="2 3">
    <name type="scientific">Phlebiopsis gigantea (strain 11061_1 CR5-6)</name>
    <name type="common">White-rot fungus</name>
    <name type="synonym">Peniophora gigantea</name>
    <dbReference type="NCBI Taxonomy" id="745531"/>
    <lineage>
        <taxon>Eukaryota</taxon>
        <taxon>Fungi</taxon>
        <taxon>Dikarya</taxon>
        <taxon>Basidiomycota</taxon>
        <taxon>Agaricomycotina</taxon>
        <taxon>Agaricomycetes</taxon>
        <taxon>Polyporales</taxon>
        <taxon>Phanerochaetaceae</taxon>
        <taxon>Phlebiopsis</taxon>
    </lineage>
</organism>
<dbReference type="STRING" id="745531.A0A0C3PS82"/>
<evidence type="ECO:0000256" key="1">
    <source>
        <dbReference type="SAM" id="MobiDB-lite"/>
    </source>
</evidence>
<evidence type="ECO:0000313" key="2">
    <source>
        <dbReference type="EMBL" id="KIP10208.1"/>
    </source>
</evidence>
<feature type="compositionally biased region" description="Low complexity" evidence="1">
    <location>
        <begin position="214"/>
        <end position="272"/>
    </location>
</feature>
<name>A0A0C3PS82_PHLG1</name>
<dbReference type="HOGENOM" id="CLU_681709_0_0_1"/>
<protein>
    <recommendedName>
        <fullName evidence="4">C2H2-type domain-containing protein</fullName>
    </recommendedName>
</protein>
<proteinExistence type="predicted"/>
<accession>A0A0C3PS82</accession>
<dbReference type="AlphaFoldDB" id="A0A0C3PS82"/>